<evidence type="ECO:0000313" key="2">
    <source>
        <dbReference type="EMBL" id="USP73505.1"/>
    </source>
</evidence>
<dbReference type="Proteomes" id="UP001056012">
    <property type="component" value="Chromosome 1"/>
</dbReference>
<organism evidence="2 3">
    <name type="scientific">Curvularia clavata</name>
    <dbReference type="NCBI Taxonomy" id="95742"/>
    <lineage>
        <taxon>Eukaryota</taxon>
        <taxon>Fungi</taxon>
        <taxon>Dikarya</taxon>
        <taxon>Ascomycota</taxon>
        <taxon>Pezizomycotina</taxon>
        <taxon>Dothideomycetes</taxon>
        <taxon>Pleosporomycetidae</taxon>
        <taxon>Pleosporales</taxon>
        <taxon>Pleosporineae</taxon>
        <taxon>Pleosporaceae</taxon>
        <taxon>Curvularia</taxon>
    </lineage>
</organism>
<protein>
    <submittedName>
        <fullName evidence="2">Ribosomal protein s21 protein</fullName>
    </submittedName>
</protein>
<dbReference type="EMBL" id="CP089274">
    <property type="protein sequence ID" value="USP73505.1"/>
    <property type="molecule type" value="Genomic_DNA"/>
</dbReference>
<name>A0A9Q8Z1N3_CURCL</name>
<keyword evidence="2" id="KW-0687">Ribonucleoprotein</keyword>
<proteinExistence type="predicted"/>
<dbReference type="PANTHER" id="PTHR40368:SF1">
    <property type="entry name" value="YALI0F14399P"/>
    <property type="match status" value="1"/>
</dbReference>
<accession>A0A9Q8Z1N3</accession>
<keyword evidence="3" id="KW-1185">Reference proteome</keyword>
<keyword evidence="2" id="KW-0689">Ribosomal protein</keyword>
<evidence type="ECO:0000256" key="1">
    <source>
        <dbReference type="SAM" id="MobiDB-lite"/>
    </source>
</evidence>
<dbReference type="VEuPathDB" id="FungiDB:yc1106_00779"/>
<reference evidence="2" key="1">
    <citation type="submission" date="2021-12" db="EMBL/GenBank/DDBJ databases">
        <title>Curvularia clavata genome.</title>
        <authorList>
            <person name="Cao Y."/>
        </authorList>
    </citation>
    <scope>NUCLEOTIDE SEQUENCE</scope>
    <source>
        <strain evidence="2">Yc1106</strain>
    </source>
</reference>
<feature type="region of interest" description="Disordered" evidence="1">
    <location>
        <begin position="1"/>
        <end position="38"/>
    </location>
</feature>
<dbReference type="PANTHER" id="PTHR40368">
    <property type="entry name" value="YALI0F14399P"/>
    <property type="match status" value="1"/>
</dbReference>
<sequence length="230" mass="25407">MYVFTSSKRNISHTKTRDSLRKTSYHPRSDKFANTPAPNQKITDAAGHLQYIPFPVCNETGRPFELFFGVEKDVNCTIDFVTDEFFHLLEFYIHNDAPLSCRIPSKPLPPSVLATQYLVSDSSTQEGALGSQSTSYTPLVVALAGTLQLSHLHVGNHLNLLVHAAPKSVSPGTIDAATAYSLAVGVCGAVVSEYDVAAWLERVWRAYLYEYIGVLFLECRGKCGNLCRVF</sequence>
<gene>
    <name evidence="2" type="ORF">yc1106_00779</name>
</gene>
<dbReference type="GO" id="GO:0005840">
    <property type="term" value="C:ribosome"/>
    <property type="evidence" value="ECO:0007669"/>
    <property type="project" value="UniProtKB-KW"/>
</dbReference>
<dbReference type="OrthoDB" id="18530at2759"/>
<dbReference type="AlphaFoldDB" id="A0A9Q8Z1N3"/>
<feature type="compositionally biased region" description="Basic and acidic residues" evidence="1">
    <location>
        <begin position="15"/>
        <end position="31"/>
    </location>
</feature>
<evidence type="ECO:0000313" key="3">
    <source>
        <dbReference type="Proteomes" id="UP001056012"/>
    </source>
</evidence>